<gene>
    <name evidence="4" type="ORF">ODE01S_16540</name>
</gene>
<feature type="repeat" description="TPR" evidence="3">
    <location>
        <begin position="279"/>
        <end position="312"/>
    </location>
</feature>
<organism evidence="4 5">
    <name type="scientific">Oceanithermus desulfurans NBRC 100063</name>
    <dbReference type="NCBI Taxonomy" id="1227550"/>
    <lineage>
        <taxon>Bacteria</taxon>
        <taxon>Thermotogati</taxon>
        <taxon>Deinococcota</taxon>
        <taxon>Deinococci</taxon>
        <taxon>Thermales</taxon>
        <taxon>Thermaceae</taxon>
        <taxon>Oceanithermus</taxon>
    </lineage>
</organism>
<dbReference type="PANTHER" id="PTHR44943:SF8">
    <property type="entry name" value="TPR REPEAT-CONTAINING PROTEIN MJ0263"/>
    <property type="match status" value="1"/>
</dbReference>
<dbReference type="PANTHER" id="PTHR44943">
    <property type="entry name" value="CELLULOSE SYNTHASE OPERON PROTEIN C"/>
    <property type="match status" value="1"/>
</dbReference>
<proteinExistence type="predicted"/>
<dbReference type="AlphaFoldDB" id="A0A511RKN7"/>
<name>A0A511RKN7_9DEIN</name>
<dbReference type="InterPro" id="IPR011990">
    <property type="entry name" value="TPR-like_helical_dom_sf"/>
</dbReference>
<accession>A0A511RKN7</accession>
<feature type="repeat" description="TPR" evidence="3">
    <location>
        <begin position="140"/>
        <end position="173"/>
    </location>
</feature>
<evidence type="ECO:0000256" key="3">
    <source>
        <dbReference type="PROSITE-ProRule" id="PRU00339"/>
    </source>
</evidence>
<dbReference type="OrthoDB" id="34016at2"/>
<keyword evidence="1" id="KW-0677">Repeat</keyword>
<reference evidence="4 5" key="1">
    <citation type="submission" date="2019-07" db="EMBL/GenBank/DDBJ databases">
        <title>Whole genome shotgun sequence of Oceanithermus desulfurans NBRC 100063.</title>
        <authorList>
            <person name="Hosoyama A."/>
            <person name="Uohara A."/>
            <person name="Ohji S."/>
            <person name="Ichikawa N."/>
        </authorList>
    </citation>
    <scope>NUCLEOTIDE SEQUENCE [LARGE SCALE GENOMIC DNA]</scope>
    <source>
        <strain evidence="4 5">NBRC 100063</strain>
    </source>
</reference>
<feature type="repeat" description="TPR" evidence="3">
    <location>
        <begin position="313"/>
        <end position="346"/>
    </location>
</feature>
<dbReference type="InterPro" id="IPR019734">
    <property type="entry name" value="TPR_rpt"/>
</dbReference>
<comment type="caution">
    <text evidence="4">The sequence shown here is derived from an EMBL/GenBank/DDBJ whole genome shotgun (WGS) entry which is preliminary data.</text>
</comment>
<dbReference type="EMBL" id="BJXN01000011">
    <property type="protein sequence ID" value="GEM90220.1"/>
    <property type="molecule type" value="Genomic_DNA"/>
</dbReference>
<sequence>MRAGIWLVLLFLPVLALSPEAVQLLNEARALAEEAQETYEVQFPDKPLWAQAIAKAEAAAKLEPDEPEVWRVLAQIYTTTGWWIRAEKAWKRYLALAGESNPAPLAEALRALGFLAYQRGDVKAALDYFEQALVLEPESEEALAWLGRLYLELGDGIRAAEYWQLAAKVNPSPRNTYFAEQAEKMAQYGPEAVKAFYQGYAAWEAGDYPTAIQQFETAAGLAPDWSEAHRWLARSYMDAGMPAKAIPHWEKVIALEGNPADARHFLKLAREAAGVGLSAADAFFKGVAAYEAGRLEEAERWFARAVEADPEYAKAWRWLGRVRYEQGRYAEAVEAYAKAVELNPDDTSARYFLRLARQAAGE</sequence>
<dbReference type="InterPro" id="IPR051685">
    <property type="entry name" value="Ycf3/AcsC/BcsC/TPR_MFPF"/>
</dbReference>
<dbReference type="Pfam" id="PF14559">
    <property type="entry name" value="TPR_19"/>
    <property type="match status" value="1"/>
</dbReference>
<keyword evidence="2 3" id="KW-0802">TPR repeat</keyword>
<dbReference type="SUPFAM" id="SSF48452">
    <property type="entry name" value="TPR-like"/>
    <property type="match status" value="2"/>
</dbReference>
<evidence type="ECO:0000313" key="5">
    <source>
        <dbReference type="Proteomes" id="UP000321827"/>
    </source>
</evidence>
<evidence type="ECO:0000256" key="2">
    <source>
        <dbReference type="ARBA" id="ARBA00022803"/>
    </source>
</evidence>
<protein>
    <submittedName>
        <fullName evidence="4">Uncharacterized protein</fullName>
    </submittedName>
</protein>
<dbReference type="Pfam" id="PF13432">
    <property type="entry name" value="TPR_16"/>
    <property type="match status" value="2"/>
</dbReference>
<feature type="repeat" description="TPR" evidence="3">
    <location>
        <begin position="106"/>
        <end position="139"/>
    </location>
</feature>
<dbReference type="PROSITE" id="PS50005">
    <property type="entry name" value="TPR"/>
    <property type="match status" value="4"/>
</dbReference>
<dbReference type="PROSITE" id="PS50293">
    <property type="entry name" value="TPR_REGION"/>
    <property type="match status" value="2"/>
</dbReference>
<dbReference type="RefSeq" id="WP_147147774.1">
    <property type="nucleotide sequence ID" value="NZ_BJXN01000011.1"/>
</dbReference>
<dbReference type="Proteomes" id="UP000321827">
    <property type="component" value="Unassembled WGS sequence"/>
</dbReference>
<dbReference type="Gene3D" id="1.25.40.10">
    <property type="entry name" value="Tetratricopeptide repeat domain"/>
    <property type="match status" value="3"/>
</dbReference>
<dbReference type="SMART" id="SM00028">
    <property type="entry name" value="TPR"/>
    <property type="match status" value="7"/>
</dbReference>
<evidence type="ECO:0000313" key="4">
    <source>
        <dbReference type="EMBL" id="GEM90220.1"/>
    </source>
</evidence>
<evidence type="ECO:0000256" key="1">
    <source>
        <dbReference type="ARBA" id="ARBA00022737"/>
    </source>
</evidence>